<dbReference type="Gene3D" id="1.20.1250.20">
    <property type="entry name" value="MFS general substrate transporter like domains"/>
    <property type="match status" value="1"/>
</dbReference>
<feature type="non-terminal residue" evidence="2">
    <location>
        <position position="1"/>
    </location>
</feature>
<keyword evidence="1" id="KW-0812">Transmembrane</keyword>
<organism evidence="2">
    <name type="scientific">Triatoma infestans</name>
    <name type="common">Assassin bug</name>
    <dbReference type="NCBI Taxonomy" id="30076"/>
    <lineage>
        <taxon>Eukaryota</taxon>
        <taxon>Metazoa</taxon>
        <taxon>Ecdysozoa</taxon>
        <taxon>Arthropoda</taxon>
        <taxon>Hexapoda</taxon>
        <taxon>Insecta</taxon>
        <taxon>Pterygota</taxon>
        <taxon>Neoptera</taxon>
        <taxon>Paraneoptera</taxon>
        <taxon>Hemiptera</taxon>
        <taxon>Heteroptera</taxon>
        <taxon>Panheteroptera</taxon>
        <taxon>Cimicomorpha</taxon>
        <taxon>Reduviidae</taxon>
        <taxon>Triatominae</taxon>
        <taxon>Triatoma</taxon>
    </lineage>
</organism>
<dbReference type="EMBL" id="GEMB01006141">
    <property type="protein sequence ID" value="JAR97186.1"/>
    <property type="molecule type" value="Transcribed_RNA"/>
</dbReference>
<protein>
    <submittedName>
        <fullName evidence="2">Monocarboxylate transporter 13</fullName>
    </submittedName>
</protein>
<dbReference type="AlphaFoldDB" id="A0A170W426"/>
<reference evidence="2" key="2">
    <citation type="journal article" date="2017" name="J. Med. Entomol.">
        <title>Transcriptome Analysis of the Triatoma infestans (Hemiptera: Reduviidae) Integument.</title>
        <authorList>
            <person name="Calderon-Fernandez G.M."/>
            <person name="Moriconi D.E."/>
            <person name="Dulbecco A.B."/>
            <person name="Juarez M.P."/>
        </authorList>
    </citation>
    <scope>NUCLEOTIDE SEQUENCE</scope>
    <source>
        <strain evidence="2">Int1</strain>
        <tissue evidence="2">Integument</tissue>
    </source>
</reference>
<dbReference type="InterPro" id="IPR036259">
    <property type="entry name" value="MFS_trans_sf"/>
</dbReference>
<feature type="non-terminal residue" evidence="2">
    <location>
        <position position="82"/>
    </location>
</feature>
<feature type="transmembrane region" description="Helical" evidence="1">
    <location>
        <begin position="31"/>
        <end position="50"/>
    </location>
</feature>
<evidence type="ECO:0000313" key="2">
    <source>
        <dbReference type="EMBL" id="JAR97186.1"/>
    </source>
</evidence>
<keyword evidence="1" id="KW-1133">Transmembrane helix</keyword>
<dbReference type="SUPFAM" id="SSF103473">
    <property type="entry name" value="MFS general substrate transporter"/>
    <property type="match status" value="1"/>
</dbReference>
<accession>A0A170W426</accession>
<sequence>TTSFGIFFGIYTSLRSLILVDYLGLERLTTATGISFAFGGLALLLGPPIADCLKQLCECTKPIFYFAGGLMVLSLIFLSTMP</sequence>
<reference evidence="2" key="1">
    <citation type="submission" date="2016-04" db="EMBL/GenBank/DDBJ databases">
        <authorList>
            <person name="Calderon-Fernandez G.M.Sr."/>
        </authorList>
    </citation>
    <scope>NUCLEOTIDE SEQUENCE</scope>
    <source>
        <strain evidence="2">Int1</strain>
        <tissue evidence="2">Integument</tissue>
    </source>
</reference>
<keyword evidence="1" id="KW-0472">Membrane</keyword>
<evidence type="ECO:0000256" key="1">
    <source>
        <dbReference type="SAM" id="Phobius"/>
    </source>
</evidence>
<proteinExistence type="predicted"/>
<feature type="transmembrane region" description="Helical" evidence="1">
    <location>
        <begin position="62"/>
        <end position="81"/>
    </location>
</feature>
<name>A0A170W426_TRIIF</name>